<evidence type="ECO:0000256" key="1">
    <source>
        <dbReference type="SAM" id="MobiDB-lite"/>
    </source>
</evidence>
<comment type="caution">
    <text evidence="2">The sequence shown here is derived from an EMBL/GenBank/DDBJ whole genome shotgun (WGS) entry which is preliminary data.</text>
</comment>
<proteinExistence type="predicted"/>
<feature type="compositionally biased region" description="Polar residues" evidence="1">
    <location>
        <begin position="33"/>
        <end position="45"/>
    </location>
</feature>
<dbReference type="EMBL" id="SPHZ02000003">
    <property type="protein sequence ID" value="KAF0927237.1"/>
    <property type="molecule type" value="Genomic_DNA"/>
</dbReference>
<evidence type="ECO:0000313" key="2">
    <source>
        <dbReference type="EMBL" id="KAF0927237.1"/>
    </source>
</evidence>
<keyword evidence="3" id="KW-1185">Reference proteome</keyword>
<dbReference type="Proteomes" id="UP000479710">
    <property type="component" value="Unassembled WGS sequence"/>
</dbReference>
<organism evidence="2 3">
    <name type="scientific">Oryza meyeriana var. granulata</name>
    <dbReference type="NCBI Taxonomy" id="110450"/>
    <lineage>
        <taxon>Eukaryota</taxon>
        <taxon>Viridiplantae</taxon>
        <taxon>Streptophyta</taxon>
        <taxon>Embryophyta</taxon>
        <taxon>Tracheophyta</taxon>
        <taxon>Spermatophyta</taxon>
        <taxon>Magnoliopsida</taxon>
        <taxon>Liliopsida</taxon>
        <taxon>Poales</taxon>
        <taxon>Poaceae</taxon>
        <taxon>BOP clade</taxon>
        <taxon>Oryzoideae</taxon>
        <taxon>Oryzeae</taxon>
        <taxon>Oryzinae</taxon>
        <taxon>Oryza</taxon>
        <taxon>Oryza meyeriana</taxon>
    </lineage>
</organism>
<reference evidence="2 3" key="1">
    <citation type="submission" date="2019-11" db="EMBL/GenBank/DDBJ databases">
        <title>Whole genome sequence of Oryza granulata.</title>
        <authorList>
            <person name="Li W."/>
        </authorList>
    </citation>
    <scope>NUCLEOTIDE SEQUENCE [LARGE SCALE GENOMIC DNA]</scope>
    <source>
        <strain evidence="3">cv. Menghai</strain>
        <tissue evidence="2">Leaf</tissue>
    </source>
</reference>
<feature type="region of interest" description="Disordered" evidence="1">
    <location>
        <begin position="17"/>
        <end position="45"/>
    </location>
</feature>
<name>A0A6G1ERI6_9ORYZ</name>
<dbReference type="AlphaFoldDB" id="A0A6G1ERI6"/>
<accession>A0A6G1ERI6</accession>
<evidence type="ECO:0000313" key="3">
    <source>
        <dbReference type="Proteomes" id="UP000479710"/>
    </source>
</evidence>
<sequence length="60" mass="6244">MAGEPGVCACCKARSSRQRLEDGTTGPRGGMQKTASSGEGVGSTLSTMKNFKIGLLEHEE</sequence>
<protein>
    <submittedName>
        <fullName evidence="2">Uncharacterized protein</fullName>
    </submittedName>
</protein>
<gene>
    <name evidence="2" type="ORF">E2562_031180</name>
</gene>